<dbReference type="EC" id="1.1.1.133" evidence="2"/>
<dbReference type="GO" id="GO:0005829">
    <property type="term" value="C:cytosol"/>
    <property type="evidence" value="ECO:0007669"/>
    <property type="project" value="TreeGrafter"/>
</dbReference>
<dbReference type="AlphaFoldDB" id="A0A3B0W0Y9"/>
<dbReference type="InterPro" id="IPR005913">
    <property type="entry name" value="dTDP_dehydrorham_reduct"/>
</dbReference>
<dbReference type="SUPFAM" id="SSF51735">
    <property type="entry name" value="NAD(P)-binding Rossmann-fold domains"/>
    <property type="match status" value="1"/>
</dbReference>
<feature type="domain" description="RmlD-like substrate binding" evidence="1">
    <location>
        <begin position="1"/>
        <end position="293"/>
    </location>
</feature>
<keyword evidence="2" id="KW-0560">Oxidoreductase</keyword>
<dbReference type="PANTHER" id="PTHR10491:SF4">
    <property type="entry name" value="METHIONINE ADENOSYLTRANSFERASE 2 SUBUNIT BETA"/>
    <property type="match status" value="1"/>
</dbReference>
<dbReference type="PANTHER" id="PTHR10491">
    <property type="entry name" value="DTDP-4-DEHYDRORHAMNOSE REDUCTASE"/>
    <property type="match status" value="1"/>
</dbReference>
<dbReference type="InterPro" id="IPR029903">
    <property type="entry name" value="RmlD-like-bd"/>
</dbReference>
<evidence type="ECO:0000313" key="2">
    <source>
        <dbReference type="EMBL" id="VAW44387.1"/>
    </source>
</evidence>
<dbReference type="GO" id="GO:0019305">
    <property type="term" value="P:dTDP-rhamnose biosynthetic process"/>
    <property type="evidence" value="ECO:0007669"/>
    <property type="project" value="TreeGrafter"/>
</dbReference>
<dbReference type="EMBL" id="UOFA01000113">
    <property type="protein sequence ID" value="VAW44387.1"/>
    <property type="molecule type" value="Genomic_DNA"/>
</dbReference>
<dbReference type="NCBIfam" id="TIGR01214">
    <property type="entry name" value="rmlD"/>
    <property type="match status" value="1"/>
</dbReference>
<dbReference type="GO" id="GO:0008831">
    <property type="term" value="F:dTDP-4-dehydrorhamnose reductase activity"/>
    <property type="evidence" value="ECO:0007669"/>
    <property type="project" value="UniProtKB-EC"/>
</dbReference>
<evidence type="ECO:0000259" key="1">
    <source>
        <dbReference type="Pfam" id="PF04321"/>
    </source>
</evidence>
<sequence>MKVLLIGADGQVGFELWRTLQFNREVIPTTSDGRDVHGMTTIKLDLSDAADIEKKIDNIKPDVVCNAAAYTQVDRAESDTEMARLINAEAVSVMAHSAKKNKCLLIHYSTDYVFSGEHKFPWKEKDIANPKSIYGQTKLNGEQAIIDSECEYMIFRTAWVFSNRRNNFLNTMLRLAESHPQLKIVNDQQGAPTWASTIALATMLALNIPETGLYHLTSNGSTTWFGFAQKIFSQAKRVGLIQQQPELIPISSKDFPADAERPKYSVLNCQKFEGIFNVKLPHWQTTLQLCMQQRIKP</sequence>
<name>A0A3B0W0Y9_9ZZZZ</name>
<dbReference type="CDD" id="cd05254">
    <property type="entry name" value="dTDP_HR_like_SDR_e"/>
    <property type="match status" value="1"/>
</dbReference>
<dbReference type="Gene3D" id="3.40.50.720">
    <property type="entry name" value="NAD(P)-binding Rossmann-like Domain"/>
    <property type="match status" value="1"/>
</dbReference>
<reference evidence="2" key="1">
    <citation type="submission" date="2018-06" db="EMBL/GenBank/DDBJ databases">
        <authorList>
            <person name="Zhirakovskaya E."/>
        </authorList>
    </citation>
    <scope>NUCLEOTIDE SEQUENCE</scope>
</reference>
<accession>A0A3B0W0Y9</accession>
<proteinExistence type="predicted"/>
<gene>
    <name evidence="2" type="ORF">MNBD_GAMMA02-498</name>
</gene>
<organism evidence="2">
    <name type="scientific">hydrothermal vent metagenome</name>
    <dbReference type="NCBI Taxonomy" id="652676"/>
    <lineage>
        <taxon>unclassified sequences</taxon>
        <taxon>metagenomes</taxon>
        <taxon>ecological metagenomes</taxon>
    </lineage>
</organism>
<dbReference type="Pfam" id="PF04321">
    <property type="entry name" value="RmlD_sub_bind"/>
    <property type="match status" value="1"/>
</dbReference>
<protein>
    <submittedName>
        <fullName evidence="2">dTDP-4-dehydrorhamnose reductase</fullName>
        <ecNumber evidence="2">1.1.1.133</ecNumber>
    </submittedName>
</protein>
<dbReference type="InterPro" id="IPR036291">
    <property type="entry name" value="NAD(P)-bd_dom_sf"/>
</dbReference>
<dbReference type="Gene3D" id="3.90.25.10">
    <property type="entry name" value="UDP-galactose 4-epimerase, domain 1"/>
    <property type="match status" value="1"/>
</dbReference>